<gene>
    <name evidence="5" type="ORF">J2Z43_001537</name>
</gene>
<proteinExistence type="predicted"/>
<dbReference type="EMBL" id="JAGGJX010000002">
    <property type="protein sequence ID" value="MBP1855144.1"/>
    <property type="molecule type" value="Genomic_DNA"/>
</dbReference>
<keyword evidence="6" id="KW-1185">Reference proteome</keyword>
<dbReference type="SMART" id="SM00342">
    <property type="entry name" value="HTH_ARAC"/>
    <property type="match status" value="1"/>
</dbReference>
<dbReference type="Pfam" id="PF09370">
    <property type="entry name" value="PEP_hydrolase"/>
    <property type="match status" value="1"/>
</dbReference>
<name>A0ABS4EB35_9FIRM</name>
<dbReference type="Gene3D" id="3.20.20.70">
    <property type="entry name" value="Aldolase class I"/>
    <property type="match status" value="1"/>
</dbReference>
<evidence type="ECO:0000256" key="1">
    <source>
        <dbReference type="ARBA" id="ARBA00023015"/>
    </source>
</evidence>
<sequence length="402" mass="45167">MLFTREKIISDLKSQFKINGNIIGVSLGAGIIAKYAAKGGADLILALNSGKFRQMGVSSLGGMMPYFNANELVIDFASREILPTIREIPIIFGLCATDPTINLDLYIDNIRNIGFSGIVNYPSIGMIDGLFREALEEEGFSYDEEVKAIKIASNKNIFTIAFVFNKEEAKKMFDAGADVICAHLGVTKGGVLGAKKMLSLESAVELANEVFEVCNNSDRDIIKVIYGGPVSSSRDLKYMYDNTDTMGYFGGSAFERIPSEEFITKKTKEFKVTSRFEDDQLLNKMLEGVSKHYDYVEFVKEYVSVHYMEDISFTELAKVVHISRTHLSRLFNTELGCSFSEYLSRYRINKAIEILKKEKIQLKKVADLVGYNDYAHFSKVFKKQIGMSPKEYINMSPKESIK</sequence>
<accession>A0ABS4EB35</accession>
<comment type="caution">
    <text evidence="5">The sequence shown here is derived from an EMBL/GenBank/DDBJ whole genome shotgun (WGS) entry which is preliminary data.</text>
</comment>
<evidence type="ECO:0000313" key="6">
    <source>
        <dbReference type="Proteomes" id="UP000767291"/>
    </source>
</evidence>
<keyword evidence="3" id="KW-0804">Transcription</keyword>
<dbReference type="InterPro" id="IPR020449">
    <property type="entry name" value="Tscrpt_reg_AraC-type_HTH"/>
</dbReference>
<dbReference type="PANTHER" id="PTHR31862">
    <property type="entry name" value="UPF0261 DOMAIN PROTEIN (AFU_ORTHOLOGUE AFUA_1G10120)"/>
    <property type="match status" value="1"/>
</dbReference>
<dbReference type="PANTHER" id="PTHR31862:SF1">
    <property type="entry name" value="UPF0261 DOMAIN PROTEIN (AFU_ORTHOLOGUE AFUA_1G10120)"/>
    <property type="match status" value="1"/>
</dbReference>
<protein>
    <submittedName>
        <fullName evidence="5">TIM-barrel enzyme/AraC-like DNA-binding protein</fullName>
    </submittedName>
</protein>
<dbReference type="InterPro" id="IPR051353">
    <property type="entry name" value="Tobamovirus_resist_UPF0261"/>
</dbReference>
<dbReference type="Pfam" id="PF12833">
    <property type="entry name" value="HTH_18"/>
    <property type="match status" value="1"/>
</dbReference>
<organism evidence="5 6">
    <name type="scientific">Metaclostridioides mangenotii</name>
    <dbReference type="NCBI Taxonomy" id="1540"/>
    <lineage>
        <taxon>Bacteria</taxon>
        <taxon>Bacillati</taxon>
        <taxon>Bacillota</taxon>
        <taxon>Clostridia</taxon>
        <taxon>Peptostreptococcales</taxon>
        <taxon>Peptostreptococcaceae</taxon>
        <taxon>Metaclostridioides</taxon>
    </lineage>
</organism>
<dbReference type="Gene3D" id="1.10.10.60">
    <property type="entry name" value="Homeodomain-like"/>
    <property type="match status" value="2"/>
</dbReference>
<evidence type="ECO:0000256" key="2">
    <source>
        <dbReference type="ARBA" id="ARBA00023125"/>
    </source>
</evidence>
<dbReference type="InterPro" id="IPR009215">
    <property type="entry name" value="TIM-br_IGPS-like"/>
</dbReference>
<dbReference type="InterPro" id="IPR018060">
    <property type="entry name" value="HTH_AraC"/>
</dbReference>
<dbReference type="InterPro" id="IPR009057">
    <property type="entry name" value="Homeodomain-like_sf"/>
</dbReference>
<dbReference type="PRINTS" id="PR00032">
    <property type="entry name" value="HTHARAC"/>
</dbReference>
<evidence type="ECO:0000256" key="3">
    <source>
        <dbReference type="ARBA" id="ARBA00023163"/>
    </source>
</evidence>
<dbReference type="InterPro" id="IPR018062">
    <property type="entry name" value="HTH_AraC-typ_CS"/>
</dbReference>
<dbReference type="SUPFAM" id="SSF51621">
    <property type="entry name" value="Phosphoenolpyruvate/pyruvate domain"/>
    <property type="match status" value="1"/>
</dbReference>
<evidence type="ECO:0000313" key="5">
    <source>
        <dbReference type="EMBL" id="MBP1855144.1"/>
    </source>
</evidence>
<dbReference type="Proteomes" id="UP000767291">
    <property type="component" value="Unassembled WGS sequence"/>
</dbReference>
<feature type="domain" description="HTH araC/xylS-type" evidence="4">
    <location>
        <begin position="297"/>
        <end position="395"/>
    </location>
</feature>
<keyword evidence="1" id="KW-0805">Transcription regulation</keyword>
<dbReference type="SUPFAM" id="SSF46689">
    <property type="entry name" value="Homeodomain-like"/>
    <property type="match status" value="2"/>
</dbReference>
<dbReference type="PROSITE" id="PS00041">
    <property type="entry name" value="HTH_ARAC_FAMILY_1"/>
    <property type="match status" value="1"/>
</dbReference>
<evidence type="ECO:0000259" key="4">
    <source>
        <dbReference type="PROSITE" id="PS01124"/>
    </source>
</evidence>
<dbReference type="RefSeq" id="WP_209456604.1">
    <property type="nucleotide sequence ID" value="NZ_BAAACS010000002.1"/>
</dbReference>
<reference evidence="5 6" key="1">
    <citation type="submission" date="2021-03" db="EMBL/GenBank/DDBJ databases">
        <title>Genomic Encyclopedia of Type Strains, Phase IV (KMG-IV): sequencing the most valuable type-strain genomes for metagenomic binning, comparative biology and taxonomic classification.</title>
        <authorList>
            <person name="Goeker M."/>
        </authorList>
    </citation>
    <scope>NUCLEOTIDE SEQUENCE [LARGE SCALE GENOMIC DNA]</scope>
    <source>
        <strain evidence="5 6">DSM 1289</strain>
    </source>
</reference>
<keyword evidence="2" id="KW-0238">DNA-binding</keyword>
<dbReference type="PROSITE" id="PS01124">
    <property type="entry name" value="HTH_ARAC_FAMILY_2"/>
    <property type="match status" value="1"/>
</dbReference>
<dbReference type="InterPro" id="IPR013785">
    <property type="entry name" value="Aldolase_TIM"/>
</dbReference>
<dbReference type="InterPro" id="IPR015813">
    <property type="entry name" value="Pyrv/PenolPyrv_kinase-like_dom"/>
</dbReference>